<feature type="region of interest" description="Disordered" evidence="1">
    <location>
        <begin position="49"/>
        <end position="68"/>
    </location>
</feature>
<organism evidence="2 3">
    <name type="scientific">Musa troglodytarum</name>
    <name type="common">fe'i banana</name>
    <dbReference type="NCBI Taxonomy" id="320322"/>
    <lineage>
        <taxon>Eukaryota</taxon>
        <taxon>Viridiplantae</taxon>
        <taxon>Streptophyta</taxon>
        <taxon>Embryophyta</taxon>
        <taxon>Tracheophyta</taxon>
        <taxon>Spermatophyta</taxon>
        <taxon>Magnoliopsida</taxon>
        <taxon>Liliopsida</taxon>
        <taxon>Zingiberales</taxon>
        <taxon>Musaceae</taxon>
        <taxon>Musa</taxon>
    </lineage>
</organism>
<gene>
    <name evidence="2" type="ORF">MUK42_08619</name>
</gene>
<evidence type="ECO:0000256" key="1">
    <source>
        <dbReference type="SAM" id="MobiDB-lite"/>
    </source>
</evidence>
<protein>
    <submittedName>
        <fullName evidence="2">Uncharacterized protein</fullName>
    </submittedName>
</protein>
<reference evidence="2" key="1">
    <citation type="submission" date="2022-05" db="EMBL/GenBank/DDBJ databases">
        <title>The Musa troglodytarum L. genome provides insights into the mechanism of non-climacteric behaviour and enrichment of carotenoids.</title>
        <authorList>
            <person name="Wang J."/>
        </authorList>
    </citation>
    <scope>NUCLEOTIDE SEQUENCE</scope>
    <source>
        <tissue evidence="2">Leaf</tissue>
    </source>
</reference>
<sequence>MRVVEERVERTMVHESDGPRGWPALGNDHSPATTGGPHDRIVVRHQASRAGCGNGKGQLGDAPMTGSVLQSACKPNRRRHITDCPGHQARSPSR</sequence>
<name>A0A9E7GRB4_9LILI</name>
<dbReference type="Proteomes" id="UP001055439">
    <property type="component" value="Chromosome 7"/>
</dbReference>
<evidence type="ECO:0000313" key="3">
    <source>
        <dbReference type="Proteomes" id="UP001055439"/>
    </source>
</evidence>
<dbReference type="EMBL" id="CP097509">
    <property type="protein sequence ID" value="URE20399.1"/>
    <property type="molecule type" value="Genomic_DNA"/>
</dbReference>
<evidence type="ECO:0000313" key="2">
    <source>
        <dbReference type="EMBL" id="URE20399.1"/>
    </source>
</evidence>
<dbReference type="AlphaFoldDB" id="A0A9E7GRB4"/>
<feature type="compositionally biased region" description="Basic and acidic residues" evidence="1">
    <location>
        <begin position="1"/>
        <end position="18"/>
    </location>
</feature>
<feature type="region of interest" description="Disordered" evidence="1">
    <location>
        <begin position="73"/>
        <end position="94"/>
    </location>
</feature>
<accession>A0A9E7GRB4</accession>
<feature type="region of interest" description="Disordered" evidence="1">
    <location>
        <begin position="1"/>
        <end position="38"/>
    </location>
</feature>
<proteinExistence type="predicted"/>
<keyword evidence="3" id="KW-1185">Reference proteome</keyword>